<feature type="compositionally biased region" description="Basic and acidic residues" evidence="1">
    <location>
        <begin position="91"/>
        <end position="139"/>
    </location>
</feature>
<feature type="compositionally biased region" description="Basic and acidic residues" evidence="1">
    <location>
        <begin position="65"/>
        <end position="74"/>
    </location>
</feature>
<evidence type="ECO:0000313" key="2">
    <source>
        <dbReference type="EMBL" id="CAA9407665.1"/>
    </source>
</evidence>
<sequence>GAGLRGDLRGPVRRPGLGAGQDLRRVPPRAHPGARHPDVQPVRAPPPALPRDGARRLHPRRERPGHRPVEDRAGRGPVRPAPPGAGAADRAGGRRDHAQAVAAGRDRGDGGRAPVHGDARDPQAGVAHDDLGRPRDLPDLAHLPRRGAVAHPGYL</sequence>
<feature type="region of interest" description="Disordered" evidence="1">
    <location>
        <begin position="1"/>
        <end position="155"/>
    </location>
</feature>
<feature type="compositionally biased region" description="Basic and acidic residues" evidence="1">
    <location>
        <begin position="1"/>
        <end position="10"/>
    </location>
</feature>
<organism evidence="2">
    <name type="scientific">uncultured Pseudonocardia sp</name>
    <dbReference type="NCBI Taxonomy" id="211455"/>
    <lineage>
        <taxon>Bacteria</taxon>
        <taxon>Bacillati</taxon>
        <taxon>Actinomycetota</taxon>
        <taxon>Actinomycetes</taxon>
        <taxon>Pseudonocardiales</taxon>
        <taxon>Pseudonocardiaceae</taxon>
        <taxon>Pseudonocardia</taxon>
        <taxon>environmental samples</taxon>
    </lineage>
</organism>
<keyword evidence="2" id="KW-0378">Hydrolase</keyword>
<reference evidence="2" key="1">
    <citation type="submission" date="2020-02" db="EMBL/GenBank/DDBJ databases">
        <authorList>
            <person name="Meier V. D."/>
        </authorList>
    </citation>
    <scope>NUCLEOTIDE SEQUENCE</scope>
    <source>
        <strain evidence="2">AVDCRST_MAG66</strain>
    </source>
</reference>
<proteinExistence type="predicted"/>
<dbReference type="AlphaFoldDB" id="A0A6J4P6K2"/>
<protein>
    <submittedName>
        <fullName evidence="2">GTP cyclohydrolase I type 1</fullName>
        <ecNumber evidence="2">3.5.4.16</ecNumber>
    </submittedName>
</protein>
<name>A0A6J4P6K2_9PSEU</name>
<dbReference type="EC" id="3.5.4.16" evidence="2"/>
<dbReference type="EMBL" id="CADCUS010000270">
    <property type="protein sequence ID" value="CAA9407665.1"/>
    <property type="molecule type" value="Genomic_DNA"/>
</dbReference>
<gene>
    <name evidence="2" type="ORF">AVDCRST_MAG66-1864</name>
</gene>
<dbReference type="GO" id="GO:0003934">
    <property type="term" value="F:GTP cyclohydrolase I activity"/>
    <property type="evidence" value="ECO:0007669"/>
    <property type="project" value="UniProtKB-EC"/>
</dbReference>
<feature type="non-terminal residue" evidence="2">
    <location>
        <position position="1"/>
    </location>
</feature>
<feature type="non-terminal residue" evidence="2">
    <location>
        <position position="155"/>
    </location>
</feature>
<evidence type="ECO:0000256" key="1">
    <source>
        <dbReference type="SAM" id="MobiDB-lite"/>
    </source>
</evidence>
<accession>A0A6J4P6K2</accession>